<feature type="region of interest" description="Disordered" evidence="1">
    <location>
        <begin position="664"/>
        <end position="684"/>
    </location>
</feature>
<evidence type="ECO:0000313" key="3">
    <source>
        <dbReference type="Proteomes" id="UP001152747"/>
    </source>
</evidence>
<feature type="compositionally biased region" description="Low complexity" evidence="1">
    <location>
        <begin position="485"/>
        <end position="494"/>
    </location>
</feature>
<dbReference type="Proteomes" id="UP001152747">
    <property type="component" value="Unassembled WGS sequence"/>
</dbReference>
<reference evidence="2" key="1">
    <citation type="submission" date="2022-11" db="EMBL/GenBank/DDBJ databases">
        <authorList>
            <person name="Kikuchi T."/>
        </authorList>
    </citation>
    <scope>NUCLEOTIDE SEQUENCE</scope>
    <source>
        <strain evidence="2">PS1010</strain>
    </source>
</reference>
<comment type="caution">
    <text evidence="2">The sequence shown here is derived from an EMBL/GenBank/DDBJ whole genome shotgun (WGS) entry which is preliminary data.</text>
</comment>
<organism evidence="2 3">
    <name type="scientific">Caenorhabditis angaria</name>
    <dbReference type="NCBI Taxonomy" id="860376"/>
    <lineage>
        <taxon>Eukaryota</taxon>
        <taxon>Metazoa</taxon>
        <taxon>Ecdysozoa</taxon>
        <taxon>Nematoda</taxon>
        <taxon>Chromadorea</taxon>
        <taxon>Rhabditida</taxon>
        <taxon>Rhabditina</taxon>
        <taxon>Rhabditomorpha</taxon>
        <taxon>Rhabditoidea</taxon>
        <taxon>Rhabditidae</taxon>
        <taxon>Peloderinae</taxon>
        <taxon>Caenorhabditis</taxon>
    </lineage>
</organism>
<feature type="compositionally biased region" description="Basic and acidic residues" evidence="1">
    <location>
        <begin position="770"/>
        <end position="786"/>
    </location>
</feature>
<dbReference type="OrthoDB" id="5874985at2759"/>
<gene>
    <name evidence="2" type="ORF">CAMP_LOCUS7237</name>
</gene>
<sequence>MNHHHVFVTSADEQNIQQQQHNNQHVVVTTTSQSDYQSTSYYSAAEGSYDQVGYQTTQIIGDDETKEEFLMLPSQVKEHPAVAQADTMNAYLDSYFVDQHGASTSDDSNDIRNRLIDERLRLERAKKSDEDLEVLLKETDDMQDIQTQIHMEQAAMADKYREERSRQRRAAAARSRYQRMTENERRLYNHRRRLRQLGLDPENSKTDMEEVREHVKNANAKKAEAARMRYHRMTPEQKRDYNMRRTEAFRRRRMEEEMLLSTPAGRISAEALAKAQQIMVRNARKAESARLRYQRMTPDERKQYNLKRAAAKKTRKKDDIVLSPGNVQIDPLLMMAPPESGRNETNDESMECFSDMSGIQESTGDNGSVYQDQLTTVDDATQEQHMLDIINQVATPTQHEIFAQMEKDVVRRTKQAHLALQRQQQLDNTVTLETILQNDLNNLSGGPSGGHSTGGPIQYDMAPPMEHEMIVETSGGNNIGGGGMQQQQQQQPTRSRGRGRGGIAQNRQNEPVMMCCEEEIVDIQDTTIVDKSQLIDEKALHEMLRTGLDANGQPVEIRMADGTPISGTDQLNAISNGQTILITQQQPIEQKPSLLPPVSDYGPSTSTHLRMNEYDHTLMGGGNGGHPEDDEAYMGDVTSMLSADKLALSRAKRAERARMRYHRMSVEERREQNARRADMLRRSRQRDDELCQLADSVPMEQLDEDTRRQIVEAQTRRMKRAEQARAKYHRMNSEQRRQYNAMRDAQRRQRKREQENRMRQQMADQDQNGDDMKVDDGSSRDGRQESSSHQSGQSPHDGSVLYANYDMYPAENWTE</sequence>
<feature type="region of interest" description="Disordered" evidence="1">
    <location>
        <begin position="715"/>
        <end position="803"/>
    </location>
</feature>
<dbReference type="PANTHER" id="PTHR22084">
    <property type="entry name" value="GEX INTERACTING PROTEIN PROTEIN 4"/>
    <property type="match status" value="1"/>
</dbReference>
<feature type="compositionally biased region" description="Basic and acidic residues" evidence="1">
    <location>
        <begin position="744"/>
        <end position="758"/>
    </location>
</feature>
<name>A0A9P1IHA3_9PELO</name>
<feature type="compositionally biased region" description="Basic and acidic residues" evidence="1">
    <location>
        <begin position="720"/>
        <end position="737"/>
    </location>
</feature>
<dbReference type="PANTHER" id="PTHR22084:SF1">
    <property type="entry name" value="BZIP DOMAIN-CONTAINING PROTEIN-RELATED"/>
    <property type="match status" value="1"/>
</dbReference>
<proteinExistence type="predicted"/>
<protein>
    <submittedName>
        <fullName evidence="2">Uncharacterized protein</fullName>
    </submittedName>
</protein>
<dbReference type="AlphaFoldDB" id="A0A9P1IHA3"/>
<feature type="compositionally biased region" description="Polar residues" evidence="1">
    <location>
        <begin position="787"/>
        <end position="796"/>
    </location>
</feature>
<feature type="region of interest" description="Disordered" evidence="1">
    <location>
        <begin position="473"/>
        <end position="507"/>
    </location>
</feature>
<accession>A0A9P1IHA3</accession>
<keyword evidence="3" id="KW-1185">Reference proteome</keyword>
<evidence type="ECO:0000313" key="2">
    <source>
        <dbReference type="EMBL" id="CAI5444600.1"/>
    </source>
</evidence>
<dbReference type="EMBL" id="CANHGI010000003">
    <property type="protein sequence ID" value="CAI5444600.1"/>
    <property type="molecule type" value="Genomic_DNA"/>
</dbReference>
<evidence type="ECO:0000256" key="1">
    <source>
        <dbReference type="SAM" id="MobiDB-lite"/>
    </source>
</evidence>